<dbReference type="Proteomes" id="UP001363151">
    <property type="component" value="Unassembled WGS sequence"/>
</dbReference>
<name>A0ABR1G166_AURAN</name>
<dbReference type="EMBL" id="JBBJCI010000146">
    <property type="protein sequence ID" value="KAK7242315.1"/>
    <property type="molecule type" value="Genomic_DNA"/>
</dbReference>
<evidence type="ECO:0000313" key="3">
    <source>
        <dbReference type="Proteomes" id="UP001363151"/>
    </source>
</evidence>
<keyword evidence="3" id="KW-1185">Reference proteome</keyword>
<feature type="region of interest" description="Disordered" evidence="1">
    <location>
        <begin position="198"/>
        <end position="229"/>
    </location>
</feature>
<organism evidence="2 3">
    <name type="scientific">Aureococcus anophagefferens</name>
    <name type="common">Harmful bloom alga</name>
    <dbReference type="NCBI Taxonomy" id="44056"/>
    <lineage>
        <taxon>Eukaryota</taxon>
        <taxon>Sar</taxon>
        <taxon>Stramenopiles</taxon>
        <taxon>Ochrophyta</taxon>
        <taxon>Pelagophyceae</taxon>
        <taxon>Pelagomonadales</taxon>
        <taxon>Pelagomonadaceae</taxon>
        <taxon>Aureococcus</taxon>
    </lineage>
</organism>
<sequence>MEDASKDETAMTTADALKTAGKLALVPVVAGAPSSRRREPRGDAAVLRAGHVRGRRGARIGANAFVRACGPAFGANAARNAIMATTSFVARPTLYRKYYPQDQKSKGSLFCFGLGLNIFFGRAGDHAAVALGPGAGLGRATGRPVSYAAVVSQGYKAEGLGAFITAPKWFSRVMMNAPIQGTMPWFYNNVLPPSARASRSRRAAGAAPPRARARPSVTLRGHGSGRERV</sequence>
<proteinExistence type="predicted"/>
<protein>
    <submittedName>
        <fullName evidence="2">Uncharacterized protein</fullName>
    </submittedName>
</protein>
<accession>A0ABR1G166</accession>
<feature type="compositionally biased region" description="Low complexity" evidence="1">
    <location>
        <begin position="198"/>
        <end position="216"/>
    </location>
</feature>
<gene>
    <name evidence="2" type="ORF">SO694_00013480</name>
</gene>
<comment type="caution">
    <text evidence="2">The sequence shown here is derived from an EMBL/GenBank/DDBJ whole genome shotgun (WGS) entry which is preliminary data.</text>
</comment>
<evidence type="ECO:0000256" key="1">
    <source>
        <dbReference type="SAM" id="MobiDB-lite"/>
    </source>
</evidence>
<reference evidence="2 3" key="1">
    <citation type="submission" date="2024-03" db="EMBL/GenBank/DDBJ databases">
        <title>Aureococcus anophagefferens CCMP1851 and Kratosvirus quantuckense: Draft genome of a second virus-susceptible host strain in the model system.</title>
        <authorList>
            <person name="Chase E."/>
            <person name="Truchon A.R."/>
            <person name="Schepens W."/>
            <person name="Wilhelm S.W."/>
        </authorList>
    </citation>
    <scope>NUCLEOTIDE SEQUENCE [LARGE SCALE GENOMIC DNA]</scope>
    <source>
        <strain evidence="2 3">CCMP1851</strain>
    </source>
</reference>
<evidence type="ECO:0000313" key="2">
    <source>
        <dbReference type="EMBL" id="KAK7242315.1"/>
    </source>
</evidence>